<dbReference type="EMBL" id="JACAQE010000001">
    <property type="protein sequence ID" value="NWC13014.1"/>
    <property type="molecule type" value="Genomic_DNA"/>
</dbReference>
<gene>
    <name evidence="1" type="ORF">HX845_05095</name>
</gene>
<accession>A0A7Y7XVF8</accession>
<evidence type="ECO:0000313" key="2">
    <source>
        <dbReference type="Proteomes" id="UP000517547"/>
    </source>
</evidence>
<evidence type="ECO:0000313" key="1">
    <source>
        <dbReference type="EMBL" id="NWC13014.1"/>
    </source>
</evidence>
<proteinExistence type="predicted"/>
<reference evidence="1 2" key="1">
    <citation type="submission" date="2020-04" db="EMBL/GenBank/DDBJ databases">
        <title>Molecular characterization of pseudomonads from Agaricus bisporus reveal novel blotch 2 pathogens in Western Europe.</title>
        <authorList>
            <person name="Taparia T."/>
            <person name="Krijger M."/>
            <person name="Haynes E."/>
            <person name="Elpinstone J.G."/>
            <person name="Noble R."/>
            <person name="Van Der Wolf J."/>
        </authorList>
    </citation>
    <scope>NUCLEOTIDE SEQUENCE [LARGE SCALE GENOMIC DNA]</scope>
    <source>
        <strain evidence="1 2">IPO3738</strain>
    </source>
</reference>
<sequence>MERWFEQRARIRTYQVTNADHAIVARAVAPPLRAAHDGESIEGVAARGDNLRLAMSAVVGGFKKRL</sequence>
<dbReference type="Proteomes" id="UP000517547">
    <property type="component" value="Unassembled WGS sequence"/>
</dbReference>
<dbReference type="RefSeq" id="WP_146049251.1">
    <property type="nucleotide sequence ID" value="NZ_JACAQE010000001.1"/>
</dbReference>
<protein>
    <submittedName>
        <fullName evidence="1">Uncharacterized protein</fullName>
    </submittedName>
</protein>
<comment type="caution">
    <text evidence="1">The sequence shown here is derived from an EMBL/GenBank/DDBJ whole genome shotgun (WGS) entry which is preliminary data.</text>
</comment>
<dbReference type="AlphaFoldDB" id="A0A7Y7XVF8"/>
<organism evidence="1 2">
    <name type="scientific">Pseudomonas gingeri</name>
    <dbReference type="NCBI Taxonomy" id="117681"/>
    <lineage>
        <taxon>Bacteria</taxon>
        <taxon>Pseudomonadati</taxon>
        <taxon>Pseudomonadota</taxon>
        <taxon>Gammaproteobacteria</taxon>
        <taxon>Pseudomonadales</taxon>
        <taxon>Pseudomonadaceae</taxon>
        <taxon>Pseudomonas</taxon>
    </lineage>
</organism>
<name>A0A7Y7XVF8_9PSED</name>